<accession>A0A8H7Y3R8</accession>
<proteinExistence type="predicted"/>
<dbReference type="SMART" id="SM00198">
    <property type="entry name" value="SCP"/>
    <property type="match status" value="1"/>
</dbReference>
<dbReference type="AlphaFoldDB" id="A0A8H7Y3R8"/>
<protein>
    <recommendedName>
        <fullName evidence="2">SCP domain-containing protein</fullName>
    </recommendedName>
</protein>
<dbReference type="InterPro" id="IPR014044">
    <property type="entry name" value="CAP_dom"/>
</dbReference>
<dbReference type="EMBL" id="JAFIQS010000002">
    <property type="protein sequence ID" value="KAG5173066.1"/>
    <property type="molecule type" value="Genomic_DNA"/>
</dbReference>
<dbReference type="InterPro" id="IPR018244">
    <property type="entry name" value="Allrgn_V5/Tpx1_CS"/>
</dbReference>
<dbReference type="Pfam" id="PF00188">
    <property type="entry name" value="CAP"/>
    <property type="match status" value="1"/>
</dbReference>
<dbReference type="PANTHER" id="PTHR10334">
    <property type="entry name" value="CYSTEINE-RICH SECRETORY PROTEIN-RELATED"/>
    <property type="match status" value="1"/>
</dbReference>
<dbReference type="PROSITE" id="PS01009">
    <property type="entry name" value="CRISP_1"/>
    <property type="match status" value="1"/>
</dbReference>
<feature type="domain" description="SCP" evidence="2">
    <location>
        <begin position="50"/>
        <end position="183"/>
    </location>
</feature>
<gene>
    <name evidence="3" type="ORF">JR316_002571</name>
</gene>
<organism evidence="3">
    <name type="scientific">Psilocybe cubensis</name>
    <name type="common">Psychedelic mushroom</name>
    <name type="synonym">Stropharia cubensis</name>
    <dbReference type="NCBI Taxonomy" id="181762"/>
    <lineage>
        <taxon>Eukaryota</taxon>
        <taxon>Fungi</taxon>
        <taxon>Dikarya</taxon>
        <taxon>Basidiomycota</taxon>
        <taxon>Agaricomycotina</taxon>
        <taxon>Agaricomycetes</taxon>
        <taxon>Agaricomycetidae</taxon>
        <taxon>Agaricales</taxon>
        <taxon>Agaricineae</taxon>
        <taxon>Strophariaceae</taxon>
        <taxon>Psilocybe</taxon>
    </lineage>
</organism>
<evidence type="ECO:0000256" key="1">
    <source>
        <dbReference type="SAM" id="SignalP"/>
    </source>
</evidence>
<dbReference type="Gene3D" id="3.40.33.10">
    <property type="entry name" value="CAP"/>
    <property type="match status" value="1"/>
</dbReference>
<dbReference type="GO" id="GO:0005576">
    <property type="term" value="C:extracellular region"/>
    <property type="evidence" value="ECO:0007669"/>
    <property type="project" value="InterPro"/>
</dbReference>
<evidence type="ECO:0000259" key="2">
    <source>
        <dbReference type="SMART" id="SM00198"/>
    </source>
</evidence>
<dbReference type="InterPro" id="IPR035940">
    <property type="entry name" value="CAP_sf"/>
</dbReference>
<feature type="signal peptide" evidence="1">
    <location>
        <begin position="1"/>
        <end position="27"/>
    </location>
</feature>
<dbReference type="PRINTS" id="PR00837">
    <property type="entry name" value="V5TPXLIKE"/>
</dbReference>
<dbReference type="SUPFAM" id="SSF55797">
    <property type="entry name" value="PR-1-like"/>
    <property type="match status" value="1"/>
</dbReference>
<reference evidence="3" key="1">
    <citation type="submission" date="2021-02" db="EMBL/GenBank/DDBJ databases">
        <title>Psilocybe cubensis genome.</title>
        <authorList>
            <person name="Mckernan K.J."/>
            <person name="Crawford S."/>
            <person name="Trippe A."/>
            <person name="Kane L.T."/>
            <person name="Mclaughlin S."/>
        </authorList>
    </citation>
    <scope>NUCLEOTIDE SEQUENCE [LARGE SCALE GENOMIC DNA]</scope>
    <source>
        <strain evidence="3">MGC-MH-2018</strain>
    </source>
</reference>
<dbReference type="PROSITE" id="PS01010">
    <property type="entry name" value="CRISP_2"/>
    <property type="match status" value="1"/>
</dbReference>
<name>A0A8H7Y3R8_PSICU</name>
<dbReference type="InterPro" id="IPR001283">
    <property type="entry name" value="CRISP-related"/>
</dbReference>
<evidence type="ECO:0000313" key="3">
    <source>
        <dbReference type="EMBL" id="KAG5173066.1"/>
    </source>
</evidence>
<keyword evidence="1" id="KW-0732">Signal</keyword>
<comment type="caution">
    <text evidence="3">The sequence shown here is derived from an EMBL/GenBank/DDBJ whole genome shotgun (WGS) entry which is preliminary data.</text>
</comment>
<feature type="chain" id="PRO_5034233790" description="SCP domain-containing protein" evidence="1">
    <location>
        <begin position="28"/>
        <end position="193"/>
    </location>
</feature>
<sequence>MQLIFVTTMAKISTFFALIALITSVSALPSSQSVDVEPAELIKSRAADDSWMNSVISSHNTNRAAYGASAVTWNANLYPGALSWAQACKFQHSGGNYGENLYAASGSSNIMADGMKAWMSEASKYDYNNPGFSSATGHFTQVVWKATTQVACASANCPAGTIFPTLPATYLVCRYSPPGNVMGQFRQNVGRHV</sequence>